<feature type="compositionally biased region" description="Low complexity" evidence="1">
    <location>
        <begin position="177"/>
        <end position="186"/>
    </location>
</feature>
<reference evidence="2" key="1">
    <citation type="journal article" date="2020" name="Nature">
        <title>Giant virus diversity and host interactions through global metagenomics.</title>
        <authorList>
            <person name="Schulz F."/>
            <person name="Roux S."/>
            <person name="Paez-Espino D."/>
            <person name="Jungbluth S."/>
            <person name="Walsh D.A."/>
            <person name="Denef V.J."/>
            <person name="McMahon K.D."/>
            <person name="Konstantinidis K.T."/>
            <person name="Eloe-Fadrosh E.A."/>
            <person name="Kyrpides N.C."/>
            <person name="Woyke T."/>
        </authorList>
    </citation>
    <scope>NUCLEOTIDE SEQUENCE</scope>
    <source>
        <strain evidence="2">GVMAG-M-3300010354-11</strain>
    </source>
</reference>
<protein>
    <submittedName>
        <fullName evidence="2">Uncharacterized protein</fullName>
    </submittedName>
</protein>
<organism evidence="2">
    <name type="scientific">viral metagenome</name>
    <dbReference type="NCBI Taxonomy" id="1070528"/>
    <lineage>
        <taxon>unclassified sequences</taxon>
        <taxon>metagenomes</taxon>
        <taxon>organismal metagenomes</taxon>
    </lineage>
</organism>
<evidence type="ECO:0000313" key="2">
    <source>
        <dbReference type="EMBL" id="QHS90627.1"/>
    </source>
</evidence>
<evidence type="ECO:0000256" key="1">
    <source>
        <dbReference type="SAM" id="MobiDB-lite"/>
    </source>
</evidence>
<dbReference type="AlphaFoldDB" id="A0A6C0BEA3"/>
<sequence>MSTEITNVIVNELGVAHILSTTPAELKLFNDGEPIDKDDIEDKHIYDLNCMITGKTQITENTNLINIENLENLENLKKLRKNIRIALVLAHNHDICNEEYYKKYYKEPIYTDKIMNALVDIYTSISGNDKYNLWTVVSDEYKNIYGTSVPDKYSENYTSHQATDTTGTVVSVVSSHGVSSHGVSSHGGKGKKITKAKKNK</sequence>
<feature type="region of interest" description="Disordered" evidence="1">
    <location>
        <begin position="177"/>
        <end position="200"/>
    </location>
</feature>
<name>A0A6C0BEA3_9ZZZZ</name>
<feature type="compositionally biased region" description="Basic residues" evidence="1">
    <location>
        <begin position="188"/>
        <end position="200"/>
    </location>
</feature>
<proteinExistence type="predicted"/>
<accession>A0A6C0BEA3</accession>
<dbReference type="EMBL" id="MN739141">
    <property type="protein sequence ID" value="QHS90627.1"/>
    <property type="molecule type" value="Genomic_DNA"/>
</dbReference>